<dbReference type="RefSeq" id="WP_113664668.1">
    <property type="nucleotide sequence ID" value="NZ_QNVY02000001.1"/>
</dbReference>
<dbReference type="AlphaFoldDB" id="A0A482TMF3"/>
<dbReference type="InterPro" id="IPR015943">
    <property type="entry name" value="WD40/YVTN_repeat-like_dom_sf"/>
</dbReference>
<sequence>MKKIRLLLFGLLMLFLVIAATRYFVRIPSYTIKTTGKLYIVSKISRDIKVFDLYNGKEIAEIPIDIESHQAATLAGQNKIVVTNYGTINTDGNVIKVINTKTNIIEKTIHLKGNTRSNGIVSFTEPNKVIIIDYSNNNLSILDIENDTIEKQIRTKQKMSNLVVLHPNKAIAYVTNKKSNSVSVIELNKNKVIKIIPCGLGTESLDITPDGSEVWVTNTKDNSITIINTSNYEVTNTLMTGGEPLKLKFSIDGKYCLVCNTNDGTISIFSQKSKKKIKTIQIHGKTTILERILYHTPRPENILMHPNGLYAFVANSNANKIEVIDMKTFTVVSTIGTGKVPDAMVFIK</sequence>
<dbReference type="SUPFAM" id="SSF51004">
    <property type="entry name" value="C-terminal (heme d1) domain of cytochrome cd1-nitrite reductase"/>
    <property type="match status" value="1"/>
</dbReference>
<keyword evidence="2" id="KW-1185">Reference proteome</keyword>
<evidence type="ECO:0008006" key="3">
    <source>
        <dbReference type="Google" id="ProtNLM"/>
    </source>
</evidence>
<dbReference type="Proteomes" id="UP000253235">
    <property type="component" value="Unassembled WGS sequence"/>
</dbReference>
<dbReference type="PANTHER" id="PTHR47197:SF3">
    <property type="entry name" value="DIHYDRO-HEME D1 DEHYDROGENASE"/>
    <property type="match status" value="1"/>
</dbReference>
<dbReference type="PANTHER" id="PTHR47197">
    <property type="entry name" value="PROTEIN NIRF"/>
    <property type="match status" value="1"/>
</dbReference>
<dbReference type="EMBL" id="QNVY02000001">
    <property type="protein sequence ID" value="RYJ53311.1"/>
    <property type="molecule type" value="Genomic_DNA"/>
</dbReference>
<dbReference type="OrthoDB" id="9803927at2"/>
<dbReference type="Gene3D" id="2.130.10.10">
    <property type="entry name" value="YVTN repeat-like/Quinoprotein amine dehydrogenase"/>
    <property type="match status" value="2"/>
</dbReference>
<comment type="caution">
    <text evidence="1">The sequence shown here is derived from an EMBL/GenBank/DDBJ whole genome shotgun (WGS) entry which is preliminary data.</text>
</comment>
<dbReference type="InterPro" id="IPR011048">
    <property type="entry name" value="Haem_d1_sf"/>
</dbReference>
<proteinExistence type="predicted"/>
<dbReference type="Pfam" id="PF10282">
    <property type="entry name" value="Lactonase"/>
    <property type="match status" value="1"/>
</dbReference>
<dbReference type="NCBIfam" id="TIGR02276">
    <property type="entry name" value="beta_rpt_yvtn"/>
    <property type="match status" value="2"/>
</dbReference>
<protein>
    <recommendedName>
        <fullName evidence="3">YncE family protein</fullName>
    </recommendedName>
</protein>
<dbReference type="InterPro" id="IPR011964">
    <property type="entry name" value="YVTN_b-propeller_repeat"/>
</dbReference>
<reference evidence="1 2" key="1">
    <citation type="submission" date="2019-01" db="EMBL/GenBank/DDBJ databases">
        <title>Flavobacterium sp. nov. isolated from arctic soil.</title>
        <authorList>
            <person name="Kim D.-U."/>
        </authorList>
    </citation>
    <scope>NUCLEOTIDE SEQUENCE [LARGE SCALE GENOMIC DNA]</scope>
    <source>
        <strain evidence="1 2">Kopri-42</strain>
    </source>
</reference>
<evidence type="ECO:0000313" key="2">
    <source>
        <dbReference type="Proteomes" id="UP000253235"/>
    </source>
</evidence>
<dbReference type="InterPro" id="IPR051200">
    <property type="entry name" value="Host-pathogen_enzymatic-act"/>
</dbReference>
<accession>A0A482TMF3</accession>
<gene>
    <name evidence="1" type="ORF">DR871_004470</name>
</gene>
<evidence type="ECO:0000313" key="1">
    <source>
        <dbReference type="EMBL" id="RYJ53311.1"/>
    </source>
</evidence>
<dbReference type="InterPro" id="IPR019405">
    <property type="entry name" value="Lactonase_7-beta_prop"/>
</dbReference>
<organism evidence="1 2">
    <name type="scientific">Flavobacterium petrolei</name>
    <dbReference type="NCBI Taxonomy" id="2259594"/>
    <lineage>
        <taxon>Bacteria</taxon>
        <taxon>Pseudomonadati</taxon>
        <taxon>Bacteroidota</taxon>
        <taxon>Flavobacteriia</taxon>
        <taxon>Flavobacteriales</taxon>
        <taxon>Flavobacteriaceae</taxon>
        <taxon>Flavobacterium</taxon>
    </lineage>
</organism>
<name>A0A482TMF3_9FLAO</name>